<organism evidence="12 13">
    <name type="scientific">Candidatus Buchananbacteria bacterium CG10_big_fil_rev_8_21_14_0_10_42_9</name>
    <dbReference type="NCBI Taxonomy" id="1974526"/>
    <lineage>
        <taxon>Bacteria</taxon>
        <taxon>Candidatus Buchananiibacteriota</taxon>
    </lineage>
</organism>
<dbReference type="Gene3D" id="3.40.640.10">
    <property type="entry name" value="Type I PLP-dependent aspartate aminotransferase-like (Major domain)"/>
    <property type="match status" value="1"/>
</dbReference>
<dbReference type="EC" id="2.8.1.7" evidence="3"/>
<dbReference type="GO" id="GO:0051536">
    <property type="term" value="F:iron-sulfur cluster binding"/>
    <property type="evidence" value="ECO:0007669"/>
    <property type="project" value="UniProtKB-KW"/>
</dbReference>
<evidence type="ECO:0000256" key="9">
    <source>
        <dbReference type="ARBA" id="ARBA00050776"/>
    </source>
</evidence>
<accession>A0A2H0W043</accession>
<dbReference type="InterPro" id="IPR015421">
    <property type="entry name" value="PyrdxlP-dep_Trfase_major"/>
</dbReference>
<feature type="domain" description="Aminotransferase class V" evidence="11">
    <location>
        <begin position="3"/>
        <end position="363"/>
    </location>
</feature>
<evidence type="ECO:0000256" key="10">
    <source>
        <dbReference type="RuleBase" id="RU004504"/>
    </source>
</evidence>
<dbReference type="FunFam" id="3.40.640.10:FF:000084">
    <property type="entry name" value="IscS-like cysteine desulfurase"/>
    <property type="match status" value="1"/>
</dbReference>
<evidence type="ECO:0000256" key="7">
    <source>
        <dbReference type="ARBA" id="ARBA00023004"/>
    </source>
</evidence>
<keyword evidence="7" id="KW-0408">Iron</keyword>
<evidence type="ECO:0000256" key="4">
    <source>
        <dbReference type="ARBA" id="ARBA00022679"/>
    </source>
</evidence>
<evidence type="ECO:0000256" key="5">
    <source>
        <dbReference type="ARBA" id="ARBA00022723"/>
    </source>
</evidence>
<evidence type="ECO:0000256" key="3">
    <source>
        <dbReference type="ARBA" id="ARBA00012239"/>
    </source>
</evidence>
<keyword evidence="5" id="KW-0479">Metal-binding</keyword>
<dbReference type="InterPro" id="IPR000192">
    <property type="entry name" value="Aminotrans_V_dom"/>
</dbReference>
<evidence type="ECO:0000313" key="13">
    <source>
        <dbReference type="Proteomes" id="UP000230935"/>
    </source>
</evidence>
<dbReference type="PIRSF" id="PIRSF005572">
    <property type="entry name" value="NifS"/>
    <property type="match status" value="1"/>
</dbReference>
<dbReference type="Pfam" id="PF00266">
    <property type="entry name" value="Aminotran_5"/>
    <property type="match status" value="1"/>
</dbReference>
<proteinExistence type="inferred from homology"/>
<dbReference type="InterPro" id="IPR015422">
    <property type="entry name" value="PyrdxlP-dep_Trfase_small"/>
</dbReference>
<dbReference type="GO" id="GO:0046872">
    <property type="term" value="F:metal ion binding"/>
    <property type="evidence" value="ECO:0007669"/>
    <property type="project" value="UniProtKB-KW"/>
</dbReference>
<evidence type="ECO:0000256" key="1">
    <source>
        <dbReference type="ARBA" id="ARBA00001933"/>
    </source>
</evidence>
<evidence type="ECO:0000259" key="11">
    <source>
        <dbReference type="Pfam" id="PF00266"/>
    </source>
</evidence>
<evidence type="ECO:0000313" key="12">
    <source>
        <dbReference type="EMBL" id="PIS04714.1"/>
    </source>
</evidence>
<evidence type="ECO:0000256" key="2">
    <source>
        <dbReference type="ARBA" id="ARBA00006490"/>
    </source>
</evidence>
<evidence type="ECO:0000256" key="6">
    <source>
        <dbReference type="ARBA" id="ARBA00022898"/>
    </source>
</evidence>
<dbReference type="PANTHER" id="PTHR11601">
    <property type="entry name" value="CYSTEINE DESULFURYLASE FAMILY MEMBER"/>
    <property type="match status" value="1"/>
</dbReference>
<comment type="caution">
    <text evidence="12">The sequence shown here is derived from an EMBL/GenBank/DDBJ whole genome shotgun (WGS) entry which is preliminary data.</text>
</comment>
<keyword evidence="6" id="KW-0663">Pyridoxal phosphate</keyword>
<dbReference type="EMBL" id="PEZZ01000039">
    <property type="protein sequence ID" value="PIS04714.1"/>
    <property type="molecule type" value="Genomic_DNA"/>
</dbReference>
<reference evidence="13" key="1">
    <citation type="submission" date="2017-09" db="EMBL/GenBank/DDBJ databases">
        <title>Depth-based differentiation of microbial function through sediment-hosted aquifers and enrichment of novel symbionts in the deep terrestrial subsurface.</title>
        <authorList>
            <person name="Probst A.J."/>
            <person name="Ladd B."/>
            <person name="Jarett J.K."/>
            <person name="Geller-Mcgrath D.E."/>
            <person name="Sieber C.M.K."/>
            <person name="Emerson J.B."/>
            <person name="Anantharaman K."/>
            <person name="Thomas B.C."/>
            <person name="Malmstrom R."/>
            <person name="Stieglmeier M."/>
            <person name="Klingl A."/>
            <person name="Woyke T."/>
            <person name="Ryan C.M."/>
            <person name="Banfield J.F."/>
        </authorList>
    </citation>
    <scope>NUCLEOTIDE SEQUENCE [LARGE SCALE GENOMIC DNA]</scope>
</reference>
<dbReference type="InterPro" id="IPR020578">
    <property type="entry name" value="Aminotrans_V_PyrdxlP_BS"/>
</dbReference>
<dbReference type="PROSITE" id="PS00595">
    <property type="entry name" value="AA_TRANSFER_CLASS_5"/>
    <property type="match status" value="1"/>
</dbReference>
<evidence type="ECO:0000256" key="8">
    <source>
        <dbReference type="ARBA" id="ARBA00023014"/>
    </source>
</evidence>
<protein>
    <recommendedName>
        <fullName evidence="3">cysteine desulfurase</fullName>
        <ecNumber evidence="3">2.8.1.7</ecNumber>
    </recommendedName>
</protein>
<gene>
    <name evidence="12" type="ORF">COT81_05000</name>
</gene>
<dbReference type="SUPFAM" id="SSF53383">
    <property type="entry name" value="PLP-dependent transferases"/>
    <property type="match status" value="1"/>
</dbReference>
<dbReference type="AlphaFoldDB" id="A0A2H0W043"/>
<dbReference type="Gene3D" id="1.10.260.50">
    <property type="match status" value="1"/>
</dbReference>
<comment type="cofactor">
    <cofactor evidence="1 10">
        <name>pyridoxal 5'-phosphate</name>
        <dbReference type="ChEBI" id="CHEBI:597326"/>
    </cofactor>
</comment>
<name>A0A2H0W043_9BACT</name>
<dbReference type="InterPro" id="IPR015424">
    <property type="entry name" value="PyrdxlP-dep_Trfase"/>
</dbReference>
<comment type="similarity">
    <text evidence="2">Belongs to the class-V pyridoxal-phosphate-dependent aminotransferase family. NifS/IscS subfamily.</text>
</comment>
<dbReference type="InterPro" id="IPR016454">
    <property type="entry name" value="Cysteine_dSase"/>
</dbReference>
<dbReference type="GO" id="GO:0031071">
    <property type="term" value="F:cysteine desulfurase activity"/>
    <property type="evidence" value="ECO:0007669"/>
    <property type="project" value="UniProtKB-EC"/>
</dbReference>
<dbReference type="Gene3D" id="3.90.1150.10">
    <property type="entry name" value="Aspartate Aminotransferase, domain 1"/>
    <property type="match status" value="1"/>
</dbReference>
<comment type="catalytic activity">
    <reaction evidence="9">
        <text>(sulfur carrier)-H + L-cysteine = (sulfur carrier)-SH + L-alanine</text>
        <dbReference type="Rhea" id="RHEA:43892"/>
        <dbReference type="Rhea" id="RHEA-COMP:14737"/>
        <dbReference type="Rhea" id="RHEA-COMP:14739"/>
        <dbReference type="ChEBI" id="CHEBI:29917"/>
        <dbReference type="ChEBI" id="CHEBI:35235"/>
        <dbReference type="ChEBI" id="CHEBI:57972"/>
        <dbReference type="ChEBI" id="CHEBI:64428"/>
        <dbReference type="EC" id="2.8.1.7"/>
    </reaction>
</comment>
<sequence>MSYLDNNATTKVAPEVCDVILDCLKKDYGNPSSLHKLGQASANLLAEARERVASSINAYPDEIIFVGSGSEANNLCIKGFCDFHADKRKHIITSSIEHPSVLEVYRVLEAKGFEVTYLPVNTEGFIALDEIEKAIRPDTFLVSLMHANNEIGTIQPIEKISQMCRRQNVIFHTDAVQSFLKVPLDVQKIPIDLASFSGHKIHGPKGIGFVYKRRGLSITSQVNGGGQEMKLRAGTENLAFILGLAKAIGIFDIKKDVMQMRKLQSHAIDKLLSMPNIRLNGPKDLVKRICNNINISVSHVEGEFLLEQLSQSNIFVSTGSACSSKSTKVSPVLRAINCPPEYIHGNIRISLSRYTTMKDVNNFIKEFERIVSGKGNGLNITIYGN</sequence>
<keyword evidence="8" id="KW-0411">Iron-sulfur</keyword>
<dbReference type="Proteomes" id="UP000230935">
    <property type="component" value="Unassembled WGS sequence"/>
</dbReference>
<keyword evidence="4" id="KW-0808">Transferase</keyword>
<dbReference type="PANTHER" id="PTHR11601:SF34">
    <property type="entry name" value="CYSTEINE DESULFURASE"/>
    <property type="match status" value="1"/>
</dbReference>